<evidence type="ECO:0000313" key="3">
    <source>
        <dbReference type="Proteomes" id="UP000580250"/>
    </source>
</evidence>
<name>A0A6V7UWN0_MELEN</name>
<dbReference type="AlphaFoldDB" id="A0A6V7UWN0"/>
<feature type="region of interest" description="Disordered" evidence="1">
    <location>
        <begin position="1"/>
        <end position="33"/>
    </location>
</feature>
<sequence>MDQLTPDDTNVNSSPVSTVNESTSGQIQVEKENTTLDKQAKFLEEQKSNYPSLYKKEVKYF</sequence>
<organism evidence="2 3">
    <name type="scientific">Meloidogyne enterolobii</name>
    <name type="common">Root-knot nematode worm</name>
    <name type="synonym">Meloidogyne mayaguensis</name>
    <dbReference type="NCBI Taxonomy" id="390850"/>
    <lineage>
        <taxon>Eukaryota</taxon>
        <taxon>Metazoa</taxon>
        <taxon>Ecdysozoa</taxon>
        <taxon>Nematoda</taxon>
        <taxon>Chromadorea</taxon>
        <taxon>Rhabditida</taxon>
        <taxon>Tylenchina</taxon>
        <taxon>Tylenchomorpha</taxon>
        <taxon>Tylenchoidea</taxon>
        <taxon>Meloidogynidae</taxon>
        <taxon>Meloidogyninae</taxon>
        <taxon>Meloidogyne</taxon>
    </lineage>
</organism>
<gene>
    <name evidence="2" type="ORF">MENT_LOCUS17558</name>
</gene>
<reference evidence="2 3" key="1">
    <citation type="submission" date="2020-08" db="EMBL/GenBank/DDBJ databases">
        <authorList>
            <person name="Koutsovoulos G."/>
            <person name="Danchin GJ E."/>
        </authorList>
    </citation>
    <scope>NUCLEOTIDE SEQUENCE [LARGE SCALE GENOMIC DNA]</scope>
</reference>
<accession>A0A6V7UWN0</accession>
<evidence type="ECO:0000256" key="1">
    <source>
        <dbReference type="SAM" id="MobiDB-lite"/>
    </source>
</evidence>
<comment type="caution">
    <text evidence="2">The sequence shown here is derived from an EMBL/GenBank/DDBJ whole genome shotgun (WGS) entry which is preliminary data.</text>
</comment>
<dbReference type="Proteomes" id="UP000580250">
    <property type="component" value="Unassembled WGS sequence"/>
</dbReference>
<dbReference type="EMBL" id="CAJEWN010000114">
    <property type="protein sequence ID" value="CAD2166031.1"/>
    <property type="molecule type" value="Genomic_DNA"/>
</dbReference>
<evidence type="ECO:0000313" key="2">
    <source>
        <dbReference type="EMBL" id="CAD2166031.1"/>
    </source>
</evidence>
<proteinExistence type="predicted"/>
<feature type="compositionally biased region" description="Polar residues" evidence="1">
    <location>
        <begin position="1"/>
        <end position="27"/>
    </location>
</feature>
<protein>
    <submittedName>
        <fullName evidence="2">Uncharacterized protein</fullName>
    </submittedName>
</protein>